<gene>
    <name evidence="3" type="ORF">Ae201684_009813</name>
</gene>
<sequence>MDEETALATLSVLFESYDKETLLAVLEANEGHLERTIDTLLAMQEDRETASAAGLAPPPQTTLPPPPPQPSTSYSRRTTLPDDFLRVPGSQVSSDQEAQDRMLAEMLQNEMFRQEIQADRDFSSYIGADGRRYFVERGPPEKSAFEVANETLSAVGTKISSMSGAMKNKISQMYARFQSRHASADHRPLMGPLSDDEEDSATQRTSQLRHENDDETLRRRHATKTSPRGKRDTGRAEGYNHANKKD</sequence>
<feature type="domain" description="CUE" evidence="2">
    <location>
        <begin position="2"/>
        <end position="45"/>
    </location>
</feature>
<accession>A0A6G0X068</accession>
<name>A0A6G0X068_9STRA</name>
<feature type="region of interest" description="Disordered" evidence="1">
    <location>
        <begin position="179"/>
        <end position="246"/>
    </location>
</feature>
<protein>
    <recommendedName>
        <fullName evidence="2">CUE domain-containing protein</fullName>
    </recommendedName>
</protein>
<feature type="compositionally biased region" description="Pro residues" evidence="1">
    <location>
        <begin position="56"/>
        <end position="70"/>
    </location>
</feature>
<evidence type="ECO:0000256" key="1">
    <source>
        <dbReference type="SAM" id="MobiDB-lite"/>
    </source>
</evidence>
<dbReference type="VEuPathDB" id="FungiDB:AeMF1_017746"/>
<dbReference type="PROSITE" id="PS51140">
    <property type="entry name" value="CUE"/>
    <property type="match status" value="1"/>
</dbReference>
<evidence type="ECO:0000313" key="4">
    <source>
        <dbReference type="Proteomes" id="UP000481153"/>
    </source>
</evidence>
<feature type="region of interest" description="Disordered" evidence="1">
    <location>
        <begin position="48"/>
        <end position="82"/>
    </location>
</feature>
<feature type="compositionally biased region" description="Basic and acidic residues" evidence="1">
    <location>
        <begin position="208"/>
        <end position="217"/>
    </location>
</feature>
<proteinExistence type="predicted"/>
<dbReference type="PANTHER" id="PTHR13467">
    <property type="entry name" value="CUE DOMAIN CONTAINING PROTEIN 1"/>
    <property type="match status" value="1"/>
</dbReference>
<dbReference type="EMBL" id="VJMJ01000124">
    <property type="protein sequence ID" value="KAF0733249.1"/>
    <property type="molecule type" value="Genomic_DNA"/>
</dbReference>
<dbReference type="SUPFAM" id="SSF46934">
    <property type="entry name" value="UBA-like"/>
    <property type="match status" value="1"/>
</dbReference>
<organism evidence="3 4">
    <name type="scientific">Aphanomyces euteiches</name>
    <dbReference type="NCBI Taxonomy" id="100861"/>
    <lineage>
        <taxon>Eukaryota</taxon>
        <taxon>Sar</taxon>
        <taxon>Stramenopiles</taxon>
        <taxon>Oomycota</taxon>
        <taxon>Saprolegniomycetes</taxon>
        <taxon>Saprolegniales</taxon>
        <taxon>Verrucalvaceae</taxon>
        <taxon>Aphanomyces</taxon>
    </lineage>
</organism>
<dbReference type="Gene3D" id="1.10.8.10">
    <property type="entry name" value="DNA helicase RuvA subunit, C-terminal domain"/>
    <property type="match status" value="1"/>
</dbReference>
<dbReference type="InterPro" id="IPR040192">
    <property type="entry name" value="CUEDC1"/>
</dbReference>
<evidence type="ECO:0000259" key="2">
    <source>
        <dbReference type="PROSITE" id="PS51140"/>
    </source>
</evidence>
<dbReference type="InterPro" id="IPR009060">
    <property type="entry name" value="UBA-like_sf"/>
</dbReference>
<reference evidence="3 4" key="1">
    <citation type="submission" date="2019-07" db="EMBL/GenBank/DDBJ databases">
        <title>Genomics analysis of Aphanomyces spp. identifies a new class of oomycete effector associated with host adaptation.</title>
        <authorList>
            <person name="Gaulin E."/>
        </authorList>
    </citation>
    <scope>NUCLEOTIDE SEQUENCE [LARGE SCALE GENOMIC DNA]</scope>
    <source>
        <strain evidence="3 4">ATCC 201684</strain>
    </source>
</reference>
<dbReference type="PANTHER" id="PTHR13467:SF3">
    <property type="entry name" value="CUE DOMAIN-CONTAINING PROTEIN 1"/>
    <property type="match status" value="1"/>
</dbReference>
<keyword evidence="4" id="KW-1185">Reference proteome</keyword>
<dbReference type="Proteomes" id="UP000481153">
    <property type="component" value="Unassembled WGS sequence"/>
</dbReference>
<dbReference type="InterPro" id="IPR003892">
    <property type="entry name" value="CUE"/>
</dbReference>
<comment type="caution">
    <text evidence="3">The sequence shown here is derived from an EMBL/GenBank/DDBJ whole genome shotgun (WGS) entry which is preliminary data.</text>
</comment>
<dbReference type="Pfam" id="PF02845">
    <property type="entry name" value="CUE"/>
    <property type="match status" value="1"/>
</dbReference>
<evidence type="ECO:0000313" key="3">
    <source>
        <dbReference type="EMBL" id="KAF0733249.1"/>
    </source>
</evidence>
<dbReference type="AlphaFoldDB" id="A0A6G0X068"/>
<dbReference type="GO" id="GO:0043130">
    <property type="term" value="F:ubiquitin binding"/>
    <property type="evidence" value="ECO:0007669"/>
    <property type="project" value="InterPro"/>
</dbReference>